<dbReference type="GeneID" id="89976380"/>
<gene>
    <name evidence="2" type="ORF">LTR84_008216</name>
</gene>
<keyword evidence="3" id="KW-1185">Reference proteome</keyword>
<keyword evidence="1" id="KW-0812">Transmembrane</keyword>
<dbReference type="AlphaFoldDB" id="A0AAV9MZM5"/>
<evidence type="ECO:0000313" key="2">
    <source>
        <dbReference type="EMBL" id="KAK5046413.1"/>
    </source>
</evidence>
<accession>A0AAV9MZM5</accession>
<proteinExistence type="predicted"/>
<protein>
    <recommendedName>
        <fullName evidence="4">Zinc ribbon domain-containing protein</fullName>
    </recommendedName>
</protein>
<keyword evidence="1" id="KW-0472">Membrane</keyword>
<keyword evidence="1" id="KW-1133">Transmembrane helix</keyword>
<evidence type="ECO:0000313" key="3">
    <source>
        <dbReference type="Proteomes" id="UP001358417"/>
    </source>
</evidence>
<evidence type="ECO:0008006" key="4">
    <source>
        <dbReference type="Google" id="ProtNLM"/>
    </source>
</evidence>
<feature type="transmembrane region" description="Helical" evidence="1">
    <location>
        <begin position="26"/>
        <end position="47"/>
    </location>
</feature>
<dbReference type="EMBL" id="JAVRRD010000030">
    <property type="protein sequence ID" value="KAK5046413.1"/>
    <property type="molecule type" value="Genomic_DNA"/>
</dbReference>
<sequence length="169" mass="18050">MSYQPNQYQPNAGEPARASHRPLNKWWPIGFAIASVLLYAIGGGLYGSSCSTDGYYYYCSYGQWSGGIALLSLGGITSTVAVILLIIYLIRRRNPAPYNSGTRMLDQSQFAQPPPVAANVQAPAATYPQYAASKPEADIRELPVNGGKFCGRCGTAVLSAFCPKCGAQA</sequence>
<dbReference type="RefSeq" id="XP_064702004.1">
    <property type="nucleotide sequence ID" value="XM_064851763.1"/>
</dbReference>
<dbReference type="Proteomes" id="UP001358417">
    <property type="component" value="Unassembled WGS sequence"/>
</dbReference>
<organism evidence="2 3">
    <name type="scientific">Exophiala bonariae</name>
    <dbReference type="NCBI Taxonomy" id="1690606"/>
    <lineage>
        <taxon>Eukaryota</taxon>
        <taxon>Fungi</taxon>
        <taxon>Dikarya</taxon>
        <taxon>Ascomycota</taxon>
        <taxon>Pezizomycotina</taxon>
        <taxon>Eurotiomycetes</taxon>
        <taxon>Chaetothyriomycetidae</taxon>
        <taxon>Chaetothyriales</taxon>
        <taxon>Herpotrichiellaceae</taxon>
        <taxon>Exophiala</taxon>
    </lineage>
</organism>
<evidence type="ECO:0000256" key="1">
    <source>
        <dbReference type="SAM" id="Phobius"/>
    </source>
</evidence>
<comment type="caution">
    <text evidence="2">The sequence shown here is derived from an EMBL/GenBank/DDBJ whole genome shotgun (WGS) entry which is preliminary data.</text>
</comment>
<feature type="transmembrane region" description="Helical" evidence="1">
    <location>
        <begin position="67"/>
        <end position="90"/>
    </location>
</feature>
<name>A0AAV9MZM5_9EURO</name>
<reference evidence="2 3" key="1">
    <citation type="submission" date="2023-08" db="EMBL/GenBank/DDBJ databases">
        <title>Black Yeasts Isolated from many extreme environments.</title>
        <authorList>
            <person name="Coleine C."/>
            <person name="Stajich J.E."/>
            <person name="Selbmann L."/>
        </authorList>
    </citation>
    <scope>NUCLEOTIDE SEQUENCE [LARGE SCALE GENOMIC DNA]</scope>
    <source>
        <strain evidence="2 3">CCFEE 5792</strain>
    </source>
</reference>